<dbReference type="InterPro" id="IPR037914">
    <property type="entry name" value="SpoVT-AbrB_sf"/>
</dbReference>
<dbReference type="Proteomes" id="UP001597169">
    <property type="component" value="Unassembled WGS sequence"/>
</dbReference>
<dbReference type="Pfam" id="PF04014">
    <property type="entry name" value="MazE_antitoxin"/>
    <property type="match status" value="1"/>
</dbReference>
<dbReference type="SMART" id="SM00966">
    <property type="entry name" value="SpoVT_AbrB"/>
    <property type="match status" value="1"/>
</dbReference>
<keyword evidence="1 3" id="KW-0238">DNA-binding</keyword>
<name>A0ABW3Q001_9BACL</name>
<accession>A0ABW3Q001</accession>
<comment type="caution">
    <text evidence="3">The sequence shown here is derived from an EMBL/GenBank/DDBJ whole genome shotgun (WGS) entry which is preliminary data.</text>
</comment>
<dbReference type="Gene3D" id="1.10.260.40">
    <property type="entry name" value="lambda repressor-like DNA-binding domains"/>
    <property type="match status" value="1"/>
</dbReference>
<dbReference type="InterPro" id="IPR007159">
    <property type="entry name" value="SpoVT-AbrB_dom"/>
</dbReference>
<dbReference type="PANTHER" id="PTHR36432:SF4">
    <property type="entry name" value="TRANSITION STATE REGULATOR ABH-RELATED"/>
    <property type="match status" value="1"/>
</dbReference>
<evidence type="ECO:0000313" key="4">
    <source>
        <dbReference type="Proteomes" id="UP001597169"/>
    </source>
</evidence>
<feature type="domain" description="SpoVT-AbrB" evidence="2">
    <location>
        <begin position="5"/>
        <end position="50"/>
    </location>
</feature>
<dbReference type="EMBL" id="JBHTKX010000014">
    <property type="protein sequence ID" value="MFD1131680.1"/>
    <property type="molecule type" value="Genomic_DNA"/>
</dbReference>
<dbReference type="InterPro" id="IPR010982">
    <property type="entry name" value="Lambda_DNA-bd_dom_sf"/>
</dbReference>
<organism evidence="3 4">
    <name type="scientific">Paenibacillus provencensis</name>
    <dbReference type="NCBI Taxonomy" id="441151"/>
    <lineage>
        <taxon>Bacteria</taxon>
        <taxon>Bacillati</taxon>
        <taxon>Bacillota</taxon>
        <taxon>Bacilli</taxon>
        <taxon>Bacillales</taxon>
        <taxon>Paenibacillaceae</taxon>
        <taxon>Paenibacillus</taxon>
    </lineage>
</organism>
<dbReference type="PANTHER" id="PTHR36432">
    <property type="match status" value="1"/>
</dbReference>
<dbReference type="SUPFAM" id="SSF89447">
    <property type="entry name" value="AbrB/MazE/MraZ-like"/>
    <property type="match status" value="1"/>
</dbReference>
<proteinExistence type="predicted"/>
<evidence type="ECO:0000259" key="2">
    <source>
        <dbReference type="PROSITE" id="PS51740"/>
    </source>
</evidence>
<dbReference type="InterPro" id="IPR052731">
    <property type="entry name" value="B_subtilis_Trans_State_Reg"/>
</dbReference>
<evidence type="ECO:0000313" key="3">
    <source>
        <dbReference type="EMBL" id="MFD1131680.1"/>
    </source>
</evidence>
<dbReference type="GO" id="GO:0003677">
    <property type="term" value="F:DNA binding"/>
    <property type="evidence" value="ECO:0007669"/>
    <property type="project" value="UniProtKB-KW"/>
</dbReference>
<dbReference type="NCBIfam" id="TIGR01439">
    <property type="entry name" value="lp_hng_hel_AbrB"/>
    <property type="match status" value="1"/>
</dbReference>
<sequence length="274" mass="31605">MIRTGMKRPLDNMGRIVIPSEIRDTLDISIGDPLELFIEGGIISIKKYNPGCEFCGNVIKEFYYKKKFICRECAFELQSVKELKGTNELVTSLEIESDIAVATNKQEKKSKIRPSTLIMVEKYIELNNAMPHLKQIEIADILGVKQARVSQLKKIAADYIQNNEDKIHKKEEIQETEGSGRNTIEFDLFGGYELTDKGIVKPCIKIQSVNDETKIKKRTPRKKLMYIIKEMKRKEPWLTQKQIGKRLNITAGRVWQIMQLLKEEKKIVTDVDLD</sequence>
<dbReference type="Gene3D" id="2.10.260.10">
    <property type="match status" value="1"/>
</dbReference>
<protein>
    <submittedName>
        <fullName evidence="3">AbrB/MazE/SpoVT family DNA-binding domain-containing protein</fullName>
    </submittedName>
</protein>
<dbReference type="RefSeq" id="WP_090727724.1">
    <property type="nucleotide sequence ID" value="NZ_JBHTKX010000014.1"/>
</dbReference>
<evidence type="ECO:0000256" key="1">
    <source>
        <dbReference type="PROSITE-ProRule" id="PRU01076"/>
    </source>
</evidence>
<reference evidence="4" key="1">
    <citation type="journal article" date="2019" name="Int. J. Syst. Evol. Microbiol.">
        <title>The Global Catalogue of Microorganisms (GCM) 10K type strain sequencing project: providing services to taxonomists for standard genome sequencing and annotation.</title>
        <authorList>
            <consortium name="The Broad Institute Genomics Platform"/>
            <consortium name="The Broad Institute Genome Sequencing Center for Infectious Disease"/>
            <person name="Wu L."/>
            <person name="Ma J."/>
        </authorList>
    </citation>
    <scope>NUCLEOTIDE SEQUENCE [LARGE SCALE GENOMIC DNA]</scope>
    <source>
        <strain evidence="4">CCUG 53519</strain>
    </source>
</reference>
<keyword evidence="4" id="KW-1185">Reference proteome</keyword>
<dbReference type="PROSITE" id="PS51740">
    <property type="entry name" value="SPOVT_ABRB"/>
    <property type="match status" value="1"/>
</dbReference>
<gene>
    <name evidence="3" type="ORF">ACFQ3J_26595</name>
</gene>